<dbReference type="Pfam" id="PF01497">
    <property type="entry name" value="Peripla_BP_2"/>
    <property type="match status" value="1"/>
</dbReference>
<dbReference type="SUPFAM" id="SSF53807">
    <property type="entry name" value="Helical backbone' metal receptor"/>
    <property type="match status" value="1"/>
</dbReference>
<dbReference type="PANTHER" id="PTHR30532:SF1">
    <property type="entry name" value="IRON(3+)-HYDROXAMATE-BINDING PROTEIN FHUD"/>
    <property type="match status" value="1"/>
</dbReference>
<evidence type="ECO:0000256" key="1">
    <source>
        <dbReference type="ARBA" id="ARBA00004196"/>
    </source>
</evidence>
<evidence type="ECO:0000256" key="3">
    <source>
        <dbReference type="ARBA" id="ARBA00022729"/>
    </source>
</evidence>
<dbReference type="PANTHER" id="PTHR30532">
    <property type="entry name" value="IRON III DICITRATE-BINDING PERIPLASMIC PROTEIN"/>
    <property type="match status" value="1"/>
</dbReference>
<dbReference type="InterPro" id="IPR051313">
    <property type="entry name" value="Bact_iron-sidero_bind"/>
</dbReference>
<accession>A0ABU2GJ07</accession>
<sequence length="406" mass="45422">MARDDEEFERPTRRRYLAYGGALVGAGLLTGCAGSESESTATNATATAAGTGTSTGTATEANESTATSEESYAVSMEPMGEMAFDSVPERWVAYDGGYADMAVALGRGDAIAGIGGADRYYTDAYDELPGVGVNEAALESHPEVRTKEEFYELDADVHLYDPYMLVNWFDWSEGDVEEVATNVAPFFGNLIFRRSDEWHDYRYYTLYEAFEKVARLFRETERYEAFASLHEEFLSDLRSRLPPESERPNVFLTYEGTDEPETFSSYRLHDKGTSKKQWRDLGVADALDGTDIENLSTTNRGELDYETLLEVDPDVILIRGHERDSAAEFRETVLAYMRDHAVGGELTAVQEGRVYRGGYLNQGPIHNLFLTERAAKQLYPDEFGEVTGDADLFDRRRVADIINGEF</sequence>
<dbReference type="Gene3D" id="3.40.50.1980">
    <property type="entry name" value="Nitrogenase molybdenum iron protein domain"/>
    <property type="match status" value="2"/>
</dbReference>
<dbReference type="InterPro" id="IPR002491">
    <property type="entry name" value="ABC_transptr_periplasmic_BD"/>
</dbReference>
<comment type="caution">
    <text evidence="6">The sequence shown here is derived from an EMBL/GenBank/DDBJ whole genome shotgun (WGS) entry which is preliminary data.</text>
</comment>
<gene>
    <name evidence="6" type="ORF">NDI76_18905</name>
</gene>
<dbReference type="PROSITE" id="PS50983">
    <property type="entry name" value="FE_B12_PBP"/>
    <property type="match status" value="1"/>
</dbReference>
<evidence type="ECO:0000256" key="2">
    <source>
        <dbReference type="ARBA" id="ARBA00022448"/>
    </source>
</evidence>
<evidence type="ECO:0000256" key="4">
    <source>
        <dbReference type="SAM" id="MobiDB-lite"/>
    </source>
</evidence>
<keyword evidence="2" id="KW-0813">Transport</keyword>
<dbReference type="InterPro" id="IPR006311">
    <property type="entry name" value="TAT_signal"/>
</dbReference>
<feature type="domain" description="Fe/B12 periplasmic-binding" evidence="5">
    <location>
        <begin position="90"/>
        <end position="386"/>
    </location>
</feature>
<dbReference type="EMBL" id="JAMQOP010000004">
    <property type="protein sequence ID" value="MDS0300822.1"/>
    <property type="molecule type" value="Genomic_DNA"/>
</dbReference>
<organism evidence="6 7">
    <name type="scientific">Halogeometricum salsisoli</name>
    <dbReference type="NCBI Taxonomy" id="2950536"/>
    <lineage>
        <taxon>Archaea</taxon>
        <taxon>Methanobacteriati</taxon>
        <taxon>Methanobacteriota</taxon>
        <taxon>Stenosarchaea group</taxon>
        <taxon>Halobacteria</taxon>
        <taxon>Halobacteriales</taxon>
        <taxon>Haloferacaceae</taxon>
        <taxon>Halogeometricum</taxon>
    </lineage>
</organism>
<evidence type="ECO:0000259" key="5">
    <source>
        <dbReference type="PROSITE" id="PS50983"/>
    </source>
</evidence>
<dbReference type="PROSITE" id="PS51318">
    <property type="entry name" value="TAT"/>
    <property type="match status" value="1"/>
</dbReference>
<comment type="subcellular location">
    <subcellularLocation>
        <location evidence="1">Cell envelope</location>
    </subcellularLocation>
</comment>
<feature type="region of interest" description="Disordered" evidence="4">
    <location>
        <begin position="43"/>
        <end position="68"/>
    </location>
</feature>
<dbReference type="Proteomes" id="UP001257060">
    <property type="component" value="Unassembled WGS sequence"/>
</dbReference>
<proteinExistence type="predicted"/>
<evidence type="ECO:0000313" key="6">
    <source>
        <dbReference type="EMBL" id="MDS0300822.1"/>
    </source>
</evidence>
<keyword evidence="7" id="KW-1185">Reference proteome</keyword>
<evidence type="ECO:0000313" key="7">
    <source>
        <dbReference type="Proteomes" id="UP001257060"/>
    </source>
</evidence>
<name>A0ABU2GJ07_9EURY</name>
<dbReference type="RefSeq" id="WP_310925740.1">
    <property type="nucleotide sequence ID" value="NZ_JAMQOP010000004.1"/>
</dbReference>
<reference evidence="6 7" key="1">
    <citation type="submission" date="2022-06" db="EMBL/GenBank/DDBJ databases">
        <title>Halogeometricum sp. a new haloarchaeum isolate from saline soil.</title>
        <authorList>
            <person name="Strakova D."/>
            <person name="Galisteo C."/>
            <person name="Sanchez-Porro C."/>
            <person name="Ventosa A."/>
        </authorList>
    </citation>
    <scope>NUCLEOTIDE SEQUENCE [LARGE SCALE GENOMIC DNA]</scope>
    <source>
        <strain evidence="6 7">S1BR25-6</strain>
    </source>
</reference>
<dbReference type="PROSITE" id="PS51257">
    <property type="entry name" value="PROKAR_LIPOPROTEIN"/>
    <property type="match status" value="1"/>
</dbReference>
<keyword evidence="3" id="KW-0732">Signal</keyword>
<protein>
    <submittedName>
        <fullName evidence="6">ABC transporter substrate-binding protein</fullName>
    </submittedName>
</protein>